<evidence type="ECO:0000313" key="3">
    <source>
        <dbReference type="Proteomes" id="UP000688947"/>
    </source>
</evidence>
<name>A0A8T1TYJ3_9STRA</name>
<gene>
    <name evidence="2" type="ORF">JG687_00013585</name>
</gene>
<dbReference type="AlphaFoldDB" id="A0A8T1TYJ3"/>
<feature type="region of interest" description="Disordered" evidence="1">
    <location>
        <begin position="15"/>
        <end position="39"/>
    </location>
</feature>
<feature type="compositionally biased region" description="Basic and acidic residues" evidence="1">
    <location>
        <begin position="30"/>
        <end position="39"/>
    </location>
</feature>
<accession>A0A8T1TYJ3</accession>
<dbReference type="EMBL" id="JAENGZ010001009">
    <property type="protein sequence ID" value="KAG6951488.1"/>
    <property type="molecule type" value="Genomic_DNA"/>
</dbReference>
<dbReference type="OrthoDB" id="128169at2759"/>
<reference evidence="2" key="1">
    <citation type="submission" date="2021-01" db="EMBL/GenBank/DDBJ databases">
        <title>Phytophthora aleatoria, a newly-described species from Pinus radiata is distinct from Phytophthora cactorum isolates based on comparative genomics.</title>
        <authorList>
            <person name="Mcdougal R."/>
            <person name="Panda P."/>
            <person name="Williams N."/>
            <person name="Studholme D.J."/>
        </authorList>
    </citation>
    <scope>NUCLEOTIDE SEQUENCE</scope>
    <source>
        <strain evidence="2">NZFS 3830</strain>
    </source>
</reference>
<evidence type="ECO:0000313" key="2">
    <source>
        <dbReference type="EMBL" id="KAG6951488.1"/>
    </source>
</evidence>
<protein>
    <submittedName>
        <fullName evidence="2">Uncharacterized protein</fullName>
    </submittedName>
</protein>
<sequence>MKKWVEDILDSPEPRENVLDAETGLSNLSTEKKEREDALREAGLRHRENAARNIIGERVTEIEGRPQRLSDEVTVEGKCDVQVPDLLNDDSEIHQNGQGKRRRRNPRHQQAVEQMLNEEMTNSSDLETRRLELEAHRLAKEFEIQEKHLGLQRQDLELGREERQQSFRLEQQKLVRKQENFQNEMREQLKAIGVAVSSKKSMSSNSKYWRRCYVAIKVKLTQ</sequence>
<proteinExistence type="predicted"/>
<dbReference type="Proteomes" id="UP000688947">
    <property type="component" value="Unassembled WGS sequence"/>
</dbReference>
<evidence type="ECO:0000256" key="1">
    <source>
        <dbReference type="SAM" id="MobiDB-lite"/>
    </source>
</evidence>
<feature type="region of interest" description="Disordered" evidence="1">
    <location>
        <begin position="86"/>
        <end position="108"/>
    </location>
</feature>
<comment type="caution">
    <text evidence="2">The sequence shown here is derived from an EMBL/GenBank/DDBJ whole genome shotgun (WGS) entry which is preliminary data.</text>
</comment>
<organism evidence="2 3">
    <name type="scientific">Phytophthora cactorum</name>
    <dbReference type="NCBI Taxonomy" id="29920"/>
    <lineage>
        <taxon>Eukaryota</taxon>
        <taxon>Sar</taxon>
        <taxon>Stramenopiles</taxon>
        <taxon>Oomycota</taxon>
        <taxon>Peronosporomycetes</taxon>
        <taxon>Peronosporales</taxon>
        <taxon>Peronosporaceae</taxon>
        <taxon>Phytophthora</taxon>
    </lineage>
</organism>